<evidence type="ECO:0000313" key="2">
    <source>
        <dbReference type="Proteomes" id="UP001141992"/>
    </source>
</evidence>
<dbReference type="EMBL" id="JAPZVI010000023">
    <property type="protein sequence ID" value="MCZ8404306.1"/>
    <property type="molecule type" value="Genomic_DNA"/>
</dbReference>
<organism evidence="1 2">
    <name type="scientific">Alcaligenes xylosoxydans xylosoxydans</name>
    <name type="common">Achromobacter xylosoxidans</name>
    <dbReference type="NCBI Taxonomy" id="85698"/>
    <lineage>
        <taxon>Bacteria</taxon>
        <taxon>Pseudomonadati</taxon>
        <taxon>Pseudomonadota</taxon>
        <taxon>Betaproteobacteria</taxon>
        <taxon>Burkholderiales</taxon>
        <taxon>Alcaligenaceae</taxon>
        <taxon>Achromobacter</taxon>
    </lineage>
</organism>
<dbReference type="AlphaFoldDB" id="A0A9W5AK24"/>
<protein>
    <submittedName>
        <fullName evidence="1">Uncharacterized protein</fullName>
    </submittedName>
</protein>
<sequence>MITHAHFVVWRGVRRGGARTVVVAGLAALAALALALGTTALATTPANALPSASGPVSLGDLRFPPGSRVESVAERMWLHGMPVQVWVFDAPVDVATLIQALSRQQPALEDLRIMPGFAILSGRVGEAYWVLRLTSPSAGRSVGSMSSLSALATSASPPPAWLPSGARLRLDFAVAQADRVLSESIWQYQLSPSRLAPLLRRGLARDGWRDIEAGPGDGGWQSWQRRQERLQWLLVPLESGSGIWIRRSTP</sequence>
<evidence type="ECO:0000313" key="1">
    <source>
        <dbReference type="EMBL" id="MCZ8404306.1"/>
    </source>
</evidence>
<proteinExistence type="predicted"/>
<reference evidence="1" key="1">
    <citation type="submission" date="2022-12" db="EMBL/GenBank/DDBJ databases">
        <authorList>
            <person name="Voronina O.L."/>
            <person name="Kunda M.S."/>
            <person name="Ryzhova N."/>
            <person name="Aksenova E.I."/>
        </authorList>
    </citation>
    <scope>NUCLEOTIDE SEQUENCE</scope>
    <source>
        <strain evidence="1">SCCH136:Ach223948</strain>
    </source>
</reference>
<accession>A0A9W5AK24</accession>
<dbReference type="Proteomes" id="UP001141992">
    <property type="component" value="Unassembled WGS sequence"/>
</dbReference>
<dbReference type="RefSeq" id="WP_242612062.1">
    <property type="nucleotide sequence ID" value="NZ_CYTI01000021.1"/>
</dbReference>
<name>A0A9W5AK24_ALCXX</name>
<comment type="caution">
    <text evidence="1">The sequence shown here is derived from an EMBL/GenBank/DDBJ whole genome shotgun (WGS) entry which is preliminary data.</text>
</comment>
<gene>
    <name evidence="1" type="ORF">O9570_22805</name>
</gene>